<dbReference type="InterPro" id="IPR001387">
    <property type="entry name" value="Cro/C1-type_HTH"/>
</dbReference>
<dbReference type="InterPro" id="IPR028082">
    <property type="entry name" value="Peripla_BP_I"/>
</dbReference>
<dbReference type="Gene3D" id="1.10.260.40">
    <property type="entry name" value="lambda repressor-like DNA-binding domains"/>
    <property type="match status" value="1"/>
</dbReference>
<dbReference type="PROSITE" id="PS00356">
    <property type="entry name" value="HTH_LACI_1"/>
    <property type="match status" value="1"/>
</dbReference>
<evidence type="ECO:0000313" key="6">
    <source>
        <dbReference type="EMBL" id="MCP1110795.1"/>
    </source>
</evidence>
<dbReference type="SUPFAM" id="SSF47413">
    <property type="entry name" value="lambda repressor-like DNA-binding domains"/>
    <property type="match status" value="1"/>
</dbReference>
<dbReference type="SMART" id="SM00354">
    <property type="entry name" value="HTH_LACI"/>
    <property type="match status" value="1"/>
</dbReference>
<dbReference type="SUPFAM" id="SSF53822">
    <property type="entry name" value="Periplasmic binding protein-like I"/>
    <property type="match status" value="2"/>
</dbReference>
<dbReference type="CDD" id="cd01392">
    <property type="entry name" value="HTH_LacI"/>
    <property type="match status" value="1"/>
</dbReference>
<dbReference type="RefSeq" id="WP_262069674.1">
    <property type="nucleotide sequence ID" value="NZ_JAMXOC010000017.1"/>
</dbReference>
<dbReference type="InterPro" id="IPR025997">
    <property type="entry name" value="SBP_2_dom"/>
</dbReference>
<name>A0ABT1EJC5_9FIRM</name>
<keyword evidence="1" id="KW-0805">Transcription regulation</keyword>
<proteinExistence type="predicted"/>
<protein>
    <submittedName>
        <fullName evidence="6">LacI family DNA-binding transcriptional regulator</fullName>
    </submittedName>
</protein>
<dbReference type="PANTHER" id="PTHR30146">
    <property type="entry name" value="LACI-RELATED TRANSCRIPTIONAL REPRESSOR"/>
    <property type="match status" value="1"/>
</dbReference>
<dbReference type="Pfam" id="PF13407">
    <property type="entry name" value="Peripla_BP_4"/>
    <property type="match status" value="1"/>
</dbReference>
<dbReference type="PRINTS" id="PR00036">
    <property type="entry name" value="HTHLACI"/>
</dbReference>
<dbReference type="PROSITE" id="PS50943">
    <property type="entry name" value="HTH_CROC1"/>
    <property type="match status" value="1"/>
</dbReference>
<keyword evidence="7" id="KW-1185">Reference proteome</keyword>
<dbReference type="PANTHER" id="PTHR30146:SF145">
    <property type="entry name" value="RIBOSE OPERON REPRESSOR"/>
    <property type="match status" value="1"/>
</dbReference>
<reference evidence="6 7" key="1">
    <citation type="journal article" date="2022" name="Genome Biol. Evol.">
        <title>Host diet, physiology and behaviors set the stage for Lachnospiraceae cladogenesis.</title>
        <authorList>
            <person name="Vera-Ponce De Leon A."/>
            <person name="Schneider M."/>
            <person name="Jahnes B.C."/>
            <person name="Sadowski V."/>
            <person name="Camuy-Velez L.A."/>
            <person name="Duan J."/>
            <person name="Sabree Z.L."/>
        </authorList>
    </citation>
    <scope>NUCLEOTIDE SEQUENCE [LARGE SCALE GENOMIC DNA]</scope>
    <source>
        <strain evidence="6 7">PAL227</strain>
    </source>
</reference>
<evidence type="ECO:0000259" key="5">
    <source>
        <dbReference type="PROSITE" id="PS50943"/>
    </source>
</evidence>
<evidence type="ECO:0000259" key="4">
    <source>
        <dbReference type="PROSITE" id="PS50932"/>
    </source>
</evidence>
<dbReference type="InterPro" id="IPR010982">
    <property type="entry name" value="Lambda_DNA-bd_dom_sf"/>
</dbReference>
<evidence type="ECO:0000256" key="2">
    <source>
        <dbReference type="ARBA" id="ARBA00023125"/>
    </source>
</evidence>
<feature type="domain" description="HTH lacI-type" evidence="4">
    <location>
        <begin position="3"/>
        <end position="41"/>
    </location>
</feature>
<dbReference type="Pfam" id="PF13377">
    <property type="entry name" value="Peripla_BP_3"/>
    <property type="match status" value="1"/>
</dbReference>
<dbReference type="GO" id="GO:0003677">
    <property type="term" value="F:DNA binding"/>
    <property type="evidence" value="ECO:0007669"/>
    <property type="project" value="UniProtKB-KW"/>
</dbReference>
<gene>
    <name evidence="6" type="ORF">NK118_11075</name>
</gene>
<evidence type="ECO:0000313" key="7">
    <source>
        <dbReference type="Proteomes" id="UP001523565"/>
    </source>
</evidence>
<dbReference type="CDD" id="cd06316">
    <property type="entry name" value="PBP1_ABC_sugar_binding-like"/>
    <property type="match status" value="1"/>
</dbReference>
<sequence length="667" mass="75267">MKTTIKDIAKIAGVSVATVSHVINKTRYVSPELISKVEEAIYSTDYKEKYELKKKNMRVGKASEIAIVLPFTSGAVYSKLMHQLSQYVLERDYLPCIYLTNDDYDTEKAILKRIASNKNIVGIIFSPCRRDIEYYREFWSLTKPVVLVERSINNCDLDSYVVDSALGIYKCTRRLLKSGHEKIGLLASEHYTSVTFECKEGYRKAIEGFGLTYQEQYILNIENRIEEEAAIEAIRKFYNQMQPTGIVCCGNHLTFLCLKAIQSLGLECPQDISIIGFGDDAWSELLSPSLTVLSQNTEEIAYRACNMLLNRLSGMDSNVEKVKIPLEFVNRKSTQMIGRGPFGERACSPDELVLTNSDKEQLRKNAYKVGISFHYSGTAWKRLHEAGIRQTLEALGITVATVTEANFDSALQVTQLEGLAMQQLDAIIAIPTDDNVTSEIFRKLSRETKLVFLSNVPKGLSRDEYISCVSVNERENGRSAALLMGEYFKGQGETKVGFINHGANFYGTHLRDGVAMQTILENYANIDVASIMNFQNIDEGYEICKKMLGEHPDIKGLYVSWDRPTLSVIEALKELGREDIAIFTTDLDIEIGSLMMKRQWVKGLSTQRPYEQGVAAALATAKALLGYQEYKYIGVPPLTIQRETLVRGWKDIMREPLPGMWKEYTSK</sequence>
<keyword evidence="3" id="KW-0804">Transcription</keyword>
<comment type="caution">
    <text evidence="6">The sequence shown here is derived from an EMBL/GenBank/DDBJ whole genome shotgun (WGS) entry which is preliminary data.</text>
</comment>
<dbReference type="EMBL" id="JAMZFV010000017">
    <property type="protein sequence ID" value="MCP1110795.1"/>
    <property type="molecule type" value="Genomic_DNA"/>
</dbReference>
<evidence type="ECO:0000256" key="3">
    <source>
        <dbReference type="ARBA" id="ARBA00023163"/>
    </source>
</evidence>
<dbReference type="Pfam" id="PF00356">
    <property type="entry name" value="LacI"/>
    <property type="match status" value="1"/>
</dbReference>
<dbReference type="InterPro" id="IPR000843">
    <property type="entry name" value="HTH_LacI"/>
</dbReference>
<organism evidence="6 7">
    <name type="scientific">Ohessyouella blattaphilus</name>
    <dbReference type="NCBI Taxonomy" id="2949333"/>
    <lineage>
        <taxon>Bacteria</taxon>
        <taxon>Bacillati</taxon>
        <taxon>Bacillota</taxon>
        <taxon>Clostridia</taxon>
        <taxon>Lachnospirales</taxon>
        <taxon>Lachnospiraceae</taxon>
        <taxon>Ohessyouella</taxon>
    </lineage>
</organism>
<dbReference type="Proteomes" id="UP001523565">
    <property type="component" value="Unassembled WGS sequence"/>
</dbReference>
<dbReference type="Gene3D" id="3.40.50.2300">
    <property type="match status" value="4"/>
</dbReference>
<dbReference type="InterPro" id="IPR046335">
    <property type="entry name" value="LacI/GalR-like_sensor"/>
</dbReference>
<accession>A0ABT1EJC5</accession>
<dbReference type="PROSITE" id="PS50932">
    <property type="entry name" value="HTH_LACI_2"/>
    <property type="match status" value="1"/>
</dbReference>
<evidence type="ECO:0000256" key="1">
    <source>
        <dbReference type="ARBA" id="ARBA00023015"/>
    </source>
</evidence>
<dbReference type="CDD" id="cd06267">
    <property type="entry name" value="PBP1_LacI_sugar_binding-like"/>
    <property type="match status" value="1"/>
</dbReference>
<feature type="domain" description="HTH cro/C1-type" evidence="5">
    <location>
        <begin position="4"/>
        <end position="47"/>
    </location>
</feature>
<keyword evidence="2 6" id="KW-0238">DNA-binding</keyword>